<sequence>MPAAFLGNRRLIRVSGKDSADFLQGLITTDVATLTDTARPAALLTPQGKILFDFLIWRDGDSFLIDIDDANVEAFVKRLSLYKLRAAVTIEALPTEGVTVFWDEGDVDGAVVDGRFLTAGVRVLRKPGHHGDGPESAYRAQRIAHGIVMSGFDYALQDAFPHDVLMDVNEGVGFRKGCFIGQEVVSRMKHRGTARKRPVIVSAAAPLPPTGTELTAGGKPIGTLGTVIGPQALAIVRIDRVGEAMASGALILAGDVPVTLSLPAWSGLTFPDSANAES</sequence>
<evidence type="ECO:0000313" key="4">
    <source>
        <dbReference type="Proteomes" id="UP000584824"/>
    </source>
</evidence>
<dbReference type="InterPro" id="IPR057460">
    <property type="entry name" value="CAF17_C"/>
</dbReference>
<keyword evidence="1" id="KW-0809">Transit peptide</keyword>
<dbReference type="SUPFAM" id="SSF103025">
    <property type="entry name" value="Folate-binding domain"/>
    <property type="match status" value="1"/>
</dbReference>
<dbReference type="PANTHER" id="PTHR22602">
    <property type="entry name" value="TRANSFERASE CAF17, MITOCHONDRIAL-RELATED"/>
    <property type="match status" value="1"/>
</dbReference>
<evidence type="ECO:0000256" key="1">
    <source>
        <dbReference type="ARBA" id="ARBA00022946"/>
    </source>
</evidence>
<dbReference type="EMBL" id="JACIDU010000004">
    <property type="protein sequence ID" value="MBB4102641.1"/>
    <property type="molecule type" value="Genomic_DNA"/>
</dbReference>
<keyword evidence="4" id="KW-1185">Reference proteome</keyword>
<dbReference type="NCBIfam" id="TIGR03317">
    <property type="entry name" value="ygfZ_signature"/>
    <property type="match status" value="1"/>
</dbReference>
<dbReference type="GO" id="GO:0016226">
    <property type="term" value="P:iron-sulfur cluster assembly"/>
    <property type="evidence" value="ECO:0007669"/>
    <property type="project" value="TreeGrafter"/>
</dbReference>
<proteinExistence type="predicted"/>
<organism evidence="3 4">
    <name type="scientific">Allorhizobium borbori</name>
    <dbReference type="NCBI Taxonomy" id="485907"/>
    <lineage>
        <taxon>Bacteria</taxon>
        <taxon>Pseudomonadati</taxon>
        <taxon>Pseudomonadota</taxon>
        <taxon>Alphaproteobacteria</taxon>
        <taxon>Hyphomicrobiales</taxon>
        <taxon>Rhizobiaceae</taxon>
        <taxon>Rhizobium/Agrobacterium group</taxon>
        <taxon>Allorhizobium</taxon>
    </lineage>
</organism>
<dbReference type="InterPro" id="IPR045179">
    <property type="entry name" value="YgfZ/GcvT"/>
</dbReference>
<dbReference type="Proteomes" id="UP000584824">
    <property type="component" value="Unassembled WGS sequence"/>
</dbReference>
<dbReference type="AlphaFoldDB" id="A0A7W6JZY7"/>
<dbReference type="PANTHER" id="PTHR22602:SF0">
    <property type="entry name" value="TRANSFERASE CAF17, MITOCHONDRIAL-RELATED"/>
    <property type="match status" value="1"/>
</dbReference>
<feature type="domain" description="CAF17 C-terminal" evidence="2">
    <location>
        <begin position="195"/>
        <end position="266"/>
    </location>
</feature>
<comment type="caution">
    <text evidence="3">The sequence shown here is derived from an EMBL/GenBank/DDBJ whole genome shotgun (WGS) entry which is preliminary data.</text>
</comment>
<evidence type="ECO:0000313" key="3">
    <source>
        <dbReference type="EMBL" id="MBB4102641.1"/>
    </source>
</evidence>
<dbReference type="Pfam" id="PF25455">
    <property type="entry name" value="Beta-barrel_CAF17_C"/>
    <property type="match status" value="1"/>
</dbReference>
<accession>A0A7W6JZY7</accession>
<dbReference type="RefSeq" id="WP_183790426.1">
    <property type="nucleotide sequence ID" value="NZ_JACIDU010000004.1"/>
</dbReference>
<evidence type="ECO:0000259" key="2">
    <source>
        <dbReference type="Pfam" id="PF25455"/>
    </source>
</evidence>
<protein>
    <recommendedName>
        <fullName evidence="2">CAF17 C-terminal domain-containing protein</fullName>
    </recommendedName>
</protein>
<name>A0A7W6JZY7_9HYPH</name>
<dbReference type="Gene3D" id="3.30.1360.120">
    <property type="entry name" value="Probable tRNA modification gtpase trme, domain 1"/>
    <property type="match status" value="2"/>
</dbReference>
<reference evidence="3 4" key="1">
    <citation type="submission" date="2020-08" db="EMBL/GenBank/DDBJ databases">
        <title>Genomic Encyclopedia of Type Strains, Phase IV (KMG-IV): sequencing the most valuable type-strain genomes for metagenomic binning, comparative biology and taxonomic classification.</title>
        <authorList>
            <person name="Goeker M."/>
        </authorList>
    </citation>
    <scope>NUCLEOTIDE SEQUENCE [LARGE SCALE GENOMIC DNA]</scope>
    <source>
        <strain evidence="3 4">DSM 26385</strain>
    </source>
</reference>
<dbReference type="InterPro" id="IPR027266">
    <property type="entry name" value="TrmE/GcvT-like"/>
</dbReference>
<dbReference type="InterPro" id="IPR017703">
    <property type="entry name" value="YgfZ/GCV_T_CS"/>
</dbReference>
<gene>
    <name evidence="3" type="ORF">GGQ66_001184</name>
</gene>